<feature type="region of interest" description="Disordered" evidence="1">
    <location>
        <begin position="53"/>
        <end position="124"/>
    </location>
</feature>
<feature type="region of interest" description="Disordered" evidence="1">
    <location>
        <begin position="224"/>
        <end position="243"/>
    </location>
</feature>
<dbReference type="Proteomes" id="UP001301769">
    <property type="component" value="Unassembled WGS sequence"/>
</dbReference>
<feature type="compositionally biased region" description="Polar residues" evidence="1">
    <location>
        <begin position="136"/>
        <end position="157"/>
    </location>
</feature>
<gene>
    <name evidence="2" type="ORF">QBC37DRAFT_399143</name>
</gene>
<feature type="compositionally biased region" description="Low complexity" evidence="1">
    <location>
        <begin position="343"/>
        <end position="357"/>
    </location>
</feature>
<organism evidence="2 3">
    <name type="scientific">Rhypophila decipiens</name>
    <dbReference type="NCBI Taxonomy" id="261697"/>
    <lineage>
        <taxon>Eukaryota</taxon>
        <taxon>Fungi</taxon>
        <taxon>Dikarya</taxon>
        <taxon>Ascomycota</taxon>
        <taxon>Pezizomycotina</taxon>
        <taxon>Sordariomycetes</taxon>
        <taxon>Sordariomycetidae</taxon>
        <taxon>Sordariales</taxon>
        <taxon>Naviculisporaceae</taxon>
        <taxon>Rhypophila</taxon>
    </lineage>
</organism>
<evidence type="ECO:0000313" key="2">
    <source>
        <dbReference type="EMBL" id="KAK4214924.1"/>
    </source>
</evidence>
<feature type="compositionally biased region" description="Polar residues" evidence="1">
    <location>
        <begin position="180"/>
        <end position="191"/>
    </location>
</feature>
<proteinExistence type="predicted"/>
<keyword evidence="3" id="KW-1185">Reference proteome</keyword>
<name>A0AAN6Y932_9PEZI</name>
<reference evidence="2" key="2">
    <citation type="submission" date="2023-05" db="EMBL/GenBank/DDBJ databases">
        <authorList>
            <consortium name="Lawrence Berkeley National Laboratory"/>
            <person name="Steindorff A."/>
            <person name="Hensen N."/>
            <person name="Bonometti L."/>
            <person name="Westerberg I."/>
            <person name="Brannstrom I.O."/>
            <person name="Guillou S."/>
            <person name="Cros-Aarteil S."/>
            <person name="Calhoun S."/>
            <person name="Haridas S."/>
            <person name="Kuo A."/>
            <person name="Mondo S."/>
            <person name="Pangilinan J."/>
            <person name="Riley R."/>
            <person name="Labutti K."/>
            <person name="Andreopoulos B."/>
            <person name="Lipzen A."/>
            <person name="Chen C."/>
            <person name="Yanf M."/>
            <person name="Daum C."/>
            <person name="Ng V."/>
            <person name="Clum A."/>
            <person name="Ohm R."/>
            <person name="Martin F."/>
            <person name="Silar P."/>
            <person name="Natvig D."/>
            <person name="Lalanne C."/>
            <person name="Gautier V."/>
            <person name="Ament-Velasquez S.L."/>
            <person name="Kruys A."/>
            <person name="Hutchinson M.I."/>
            <person name="Powell A.J."/>
            <person name="Barry K."/>
            <person name="Miller A.N."/>
            <person name="Grigoriev I.V."/>
            <person name="Debuchy R."/>
            <person name="Gladieux P."/>
            <person name="Thoren M.H."/>
            <person name="Johannesson H."/>
        </authorList>
    </citation>
    <scope>NUCLEOTIDE SEQUENCE</scope>
    <source>
        <strain evidence="2">PSN293</strain>
    </source>
</reference>
<reference evidence="2" key="1">
    <citation type="journal article" date="2023" name="Mol. Phylogenet. Evol.">
        <title>Genome-scale phylogeny and comparative genomics of the fungal order Sordariales.</title>
        <authorList>
            <person name="Hensen N."/>
            <person name="Bonometti L."/>
            <person name="Westerberg I."/>
            <person name="Brannstrom I.O."/>
            <person name="Guillou S."/>
            <person name="Cros-Aarteil S."/>
            <person name="Calhoun S."/>
            <person name="Haridas S."/>
            <person name="Kuo A."/>
            <person name="Mondo S."/>
            <person name="Pangilinan J."/>
            <person name="Riley R."/>
            <person name="LaButti K."/>
            <person name="Andreopoulos B."/>
            <person name="Lipzen A."/>
            <person name="Chen C."/>
            <person name="Yan M."/>
            <person name="Daum C."/>
            <person name="Ng V."/>
            <person name="Clum A."/>
            <person name="Steindorff A."/>
            <person name="Ohm R.A."/>
            <person name="Martin F."/>
            <person name="Silar P."/>
            <person name="Natvig D.O."/>
            <person name="Lalanne C."/>
            <person name="Gautier V."/>
            <person name="Ament-Velasquez S.L."/>
            <person name="Kruys A."/>
            <person name="Hutchinson M.I."/>
            <person name="Powell A.J."/>
            <person name="Barry K."/>
            <person name="Miller A.N."/>
            <person name="Grigoriev I.V."/>
            <person name="Debuchy R."/>
            <person name="Gladieux P."/>
            <person name="Hiltunen Thoren M."/>
            <person name="Johannesson H."/>
        </authorList>
    </citation>
    <scope>NUCLEOTIDE SEQUENCE</scope>
    <source>
        <strain evidence="2">PSN293</strain>
    </source>
</reference>
<evidence type="ECO:0000313" key="3">
    <source>
        <dbReference type="Proteomes" id="UP001301769"/>
    </source>
</evidence>
<sequence>MAYSGQGGNNPTGEEEPSDQDNSYGDDGYEYLSQEAGAYSGYDYTAYTQTADTFYPTGSYEPQAQQSYQTSAQYSSPQYSQDQTAWQQSVYGGQADYGSSQAAYSSENSFQRPTTPAAPGSSYSFQSSVQYMMPDSQWTSRHQAGDQYSSDIFTTGSVRPGEDVAPTINFEDDDDDDSMPNYSAPINTQNLPAPAPVSTEEPTQLEYQQAEKNIDQEARRIADKTVREQDEASKKEAQKKSLQKYREKHSWGEIYTREKARLMGGINEECRREHQRLEMERDSLLRQLKRHNPNTCKCDDIHQFLYFTDENKLITREEAFARGWLTAEELASLQCRSPQHSPGRASTGSAKSGSTSGSKRDKSPTGKRSGNGNSGKGKGHKKGGNKDRR</sequence>
<feature type="compositionally biased region" description="Polar residues" evidence="1">
    <location>
        <begin position="85"/>
        <end position="114"/>
    </location>
</feature>
<dbReference type="AlphaFoldDB" id="A0AAN6Y932"/>
<feature type="region of interest" description="Disordered" evidence="1">
    <location>
        <begin position="335"/>
        <end position="389"/>
    </location>
</feature>
<feature type="region of interest" description="Disordered" evidence="1">
    <location>
        <begin position="136"/>
        <end position="205"/>
    </location>
</feature>
<feature type="compositionally biased region" description="Low complexity" evidence="1">
    <location>
        <begin position="62"/>
        <end position="84"/>
    </location>
</feature>
<dbReference type="EMBL" id="MU858086">
    <property type="protein sequence ID" value="KAK4214924.1"/>
    <property type="molecule type" value="Genomic_DNA"/>
</dbReference>
<feature type="region of interest" description="Disordered" evidence="1">
    <location>
        <begin position="1"/>
        <end position="31"/>
    </location>
</feature>
<evidence type="ECO:0000256" key="1">
    <source>
        <dbReference type="SAM" id="MobiDB-lite"/>
    </source>
</evidence>
<feature type="compositionally biased region" description="Gly residues" evidence="1">
    <location>
        <begin position="1"/>
        <end position="10"/>
    </location>
</feature>
<accession>A0AAN6Y932</accession>
<protein>
    <submittedName>
        <fullName evidence="2">Uncharacterized protein</fullName>
    </submittedName>
</protein>
<comment type="caution">
    <text evidence="2">The sequence shown here is derived from an EMBL/GenBank/DDBJ whole genome shotgun (WGS) entry which is preliminary data.</text>
</comment>